<name>A0ABU0ATX2_9FIRM</name>
<comment type="caution">
    <text evidence="4">The sequence shown here is derived from an EMBL/GenBank/DDBJ whole genome shotgun (WGS) entry which is preliminary data.</text>
</comment>
<evidence type="ECO:0000256" key="1">
    <source>
        <dbReference type="ARBA" id="ARBA00023002"/>
    </source>
</evidence>
<organism evidence="4 5">
    <name type="scientific">Peptoniphilus koenoeneniae</name>
    <dbReference type="NCBI Taxonomy" id="507751"/>
    <lineage>
        <taxon>Bacteria</taxon>
        <taxon>Bacillati</taxon>
        <taxon>Bacillota</taxon>
        <taxon>Tissierellia</taxon>
        <taxon>Tissierellales</taxon>
        <taxon>Peptoniphilaceae</taxon>
        <taxon>Peptoniphilus</taxon>
    </lineage>
</organism>
<dbReference type="Gene3D" id="3.40.50.1970">
    <property type="match status" value="1"/>
</dbReference>
<keyword evidence="1" id="KW-0560">Oxidoreductase</keyword>
<feature type="domain" description="Fe-containing alcohol dehydrogenase-like C-terminal" evidence="3">
    <location>
        <begin position="188"/>
        <end position="387"/>
    </location>
</feature>
<dbReference type="InterPro" id="IPR044731">
    <property type="entry name" value="BDH-like"/>
</dbReference>
<keyword evidence="5" id="KW-1185">Reference proteome</keyword>
<dbReference type="PANTHER" id="PTHR43633">
    <property type="entry name" value="ALCOHOL DEHYDROGENASE YQHD"/>
    <property type="match status" value="1"/>
</dbReference>
<dbReference type="EMBL" id="JAUSTN010000003">
    <property type="protein sequence ID" value="MDQ0274720.1"/>
    <property type="molecule type" value="Genomic_DNA"/>
</dbReference>
<dbReference type="Gene3D" id="1.20.1090.10">
    <property type="entry name" value="Dehydroquinate synthase-like - alpha domain"/>
    <property type="match status" value="1"/>
</dbReference>
<feature type="domain" description="Alcohol dehydrogenase iron-type/glycerol dehydrogenase GldA" evidence="2">
    <location>
        <begin position="10"/>
        <end position="177"/>
    </location>
</feature>
<accession>A0ABU0ATX2</accession>
<evidence type="ECO:0000313" key="4">
    <source>
        <dbReference type="EMBL" id="MDQ0274720.1"/>
    </source>
</evidence>
<dbReference type="InterPro" id="IPR001670">
    <property type="entry name" value="ADH_Fe/GldA"/>
</dbReference>
<dbReference type="RefSeq" id="WP_307494994.1">
    <property type="nucleotide sequence ID" value="NZ_JAUSTN010000003.1"/>
</dbReference>
<sequence length="388" mass="43268">MKDFVFNVDTKIIFGENQLSELGKEIKKYGKKVLLCYGGGSIKKNGIYDDITGELKKDGIEYVELSGIEPNPRVDSAREGLKIARENKVDFILAVGGGSVVDLAKLISGAYYLDVDPWQVVLDSSKIEKALPIGVVLTIAATGTEMDPFSVITNLETKEKLSFASDLVLPVFSFMNPKYTFTVPEKHTVAGVCDIMSHTMENYFSLGDGCYFQNKLSEGLLKTCIKYGPILKKDPKNYEARANIMWASTWAINGLLDSGKSTSWSVHPMEHELSAFFDITHGTGLAILTPRWLEHCLDEERQETIGNFARNVFDVKEEDDLKAAKEGIKKLYEFFENLGVPMSLRQVGIEEDKLKEMADLAVEHAGGKIKGFKTLYGEDVYQIYKASF</sequence>
<dbReference type="Pfam" id="PF00465">
    <property type="entry name" value="Fe-ADH"/>
    <property type="match status" value="1"/>
</dbReference>
<protein>
    <submittedName>
        <fullName evidence="4">Alcohol dehydrogenase YqhD (Iron-dependent ADH family)</fullName>
    </submittedName>
</protein>
<dbReference type="InterPro" id="IPR056798">
    <property type="entry name" value="ADH_Fe_C"/>
</dbReference>
<reference evidence="4 5" key="1">
    <citation type="submission" date="2023-07" db="EMBL/GenBank/DDBJ databases">
        <title>Genomic Encyclopedia of Type Strains, Phase IV (KMG-IV): sequencing the most valuable type-strain genomes for metagenomic binning, comparative biology and taxonomic classification.</title>
        <authorList>
            <person name="Goeker M."/>
        </authorList>
    </citation>
    <scope>NUCLEOTIDE SEQUENCE [LARGE SCALE GENOMIC DNA]</scope>
    <source>
        <strain evidence="4 5">DSM 22616</strain>
    </source>
</reference>
<proteinExistence type="predicted"/>
<dbReference type="CDD" id="cd08187">
    <property type="entry name" value="BDH"/>
    <property type="match status" value="1"/>
</dbReference>
<evidence type="ECO:0000313" key="5">
    <source>
        <dbReference type="Proteomes" id="UP001236559"/>
    </source>
</evidence>
<evidence type="ECO:0000259" key="2">
    <source>
        <dbReference type="Pfam" id="PF00465"/>
    </source>
</evidence>
<evidence type="ECO:0000259" key="3">
    <source>
        <dbReference type="Pfam" id="PF25137"/>
    </source>
</evidence>
<dbReference type="Proteomes" id="UP001236559">
    <property type="component" value="Unassembled WGS sequence"/>
</dbReference>
<dbReference type="InterPro" id="IPR018211">
    <property type="entry name" value="ADH_Fe_CS"/>
</dbReference>
<dbReference type="SUPFAM" id="SSF56796">
    <property type="entry name" value="Dehydroquinate synthase-like"/>
    <property type="match status" value="1"/>
</dbReference>
<dbReference type="Pfam" id="PF25137">
    <property type="entry name" value="ADH_Fe_C"/>
    <property type="match status" value="1"/>
</dbReference>
<gene>
    <name evidence="4" type="ORF">J2S72_000737</name>
</gene>
<dbReference type="PROSITE" id="PS00060">
    <property type="entry name" value="ADH_IRON_2"/>
    <property type="match status" value="1"/>
</dbReference>
<dbReference type="PANTHER" id="PTHR43633:SF1">
    <property type="entry name" value="ALCOHOL DEHYDROGENASE YQHD"/>
    <property type="match status" value="1"/>
</dbReference>